<accession>A0A813TR91</accession>
<feature type="compositionally biased region" description="Basic and acidic residues" evidence="1">
    <location>
        <begin position="70"/>
        <end position="95"/>
    </location>
</feature>
<evidence type="ECO:0000313" key="2">
    <source>
        <dbReference type="EMBL" id="CAF0811981.1"/>
    </source>
</evidence>
<feature type="region of interest" description="Disordered" evidence="1">
    <location>
        <begin position="1"/>
        <end position="95"/>
    </location>
</feature>
<dbReference type="EMBL" id="CAJNOC010000870">
    <property type="protein sequence ID" value="CAF0811981.1"/>
    <property type="molecule type" value="Genomic_DNA"/>
</dbReference>
<evidence type="ECO:0008006" key="4">
    <source>
        <dbReference type="Google" id="ProtNLM"/>
    </source>
</evidence>
<keyword evidence="3" id="KW-1185">Reference proteome</keyword>
<comment type="caution">
    <text evidence="2">The sequence shown here is derived from an EMBL/GenBank/DDBJ whole genome shotgun (WGS) entry which is preliminary data.</text>
</comment>
<proteinExistence type="predicted"/>
<dbReference type="AlphaFoldDB" id="A0A813TR91"/>
<feature type="compositionally biased region" description="Low complexity" evidence="1">
    <location>
        <begin position="60"/>
        <end position="69"/>
    </location>
</feature>
<evidence type="ECO:0000256" key="1">
    <source>
        <dbReference type="SAM" id="MobiDB-lite"/>
    </source>
</evidence>
<organism evidence="2 3">
    <name type="scientific">Brachionus calyciflorus</name>
    <dbReference type="NCBI Taxonomy" id="104777"/>
    <lineage>
        <taxon>Eukaryota</taxon>
        <taxon>Metazoa</taxon>
        <taxon>Spiralia</taxon>
        <taxon>Gnathifera</taxon>
        <taxon>Rotifera</taxon>
        <taxon>Eurotatoria</taxon>
        <taxon>Monogononta</taxon>
        <taxon>Pseudotrocha</taxon>
        <taxon>Ploima</taxon>
        <taxon>Brachionidae</taxon>
        <taxon>Brachionus</taxon>
    </lineage>
</organism>
<sequence length="621" mass="70940">MSRSTNSNKRSGCSLDNSLSAKVTKYDPRNDEDVEMNDIEPTDYGLPHTQIPKPVRTGAQNVRNNNRNRNVQENKEKSEVTVNLREKQNESGRKIKAPSVKELKKQREEEAKQEILKEILEEGIEYSYSSWSEDQKIIEINRRLRIKIMTAKNKQIVGLEENNNSEKSESIVNDNNTNDEVTLETVLQNKKNDGIEQDTVANDLTLNDNARITYDLGQKYPRKVYEVILTSDCFSQFESIHSRLTELIRCLGIHSPLSFQPVIGENDKKLNKMKVQVENFMDFKKLLGRWPEDSFKCGVTAEPVPPKLVVNILNFEKNNNLEKKAKKISELETIYVLVNVERVLNSENEPTNKLKADARSIFDFVKCIKNGIYSDLTSKKHKITPYIIQCKVCKNCGSDNHKFCKLETRCIRCGSLSHVKENCRNEPRCVNCGDKHMCNSNSCLKLREKTYGINSNVISILEGEGLKTDKNTLIRKTHNFFEINENQQIDHDRNLEEVIKTLIQKELINDRARADELESKVNKKFSEIESKVDSSELKIKGLDAKVCSIDNKVLELDNKIKKLANITESNHKETLKNQDDALNKQTDNFEAIKALILGMNSSGSSTNSITNSITIKFCPNS</sequence>
<dbReference type="Proteomes" id="UP000663879">
    <property type="component" value="Unassembled WGS sequence"/>
</dbReference>
<feature type="compositionally biased region" description="Polar residues" evidence="1">
    <location>
        <begin position="1"/>
        <end position="21"/>
    </location>
</feature>
<feature type="compositionally biased region" description="Acidic residues" evidence="1">
    <location>
        <begin position="32"/>
        <end position="41"/>
    </location>
</feature>
<reference evidence="2" key="1">
    <citation type="submission" date="2021-02" db="EMBL/GenBank/DDBJ databases">
        <authorList>
            <person name="Nowell W R."/>
        </authorList>
    </citation>
    <scope>NUCLEOTIDE SEQUENCE</scope>
    <source>
        <strain evidence="2">Ploen Becks lab</strain>
    </source>
</reference>
<dbReference type="Gene3D" id="1.20.5.170">
    <property type="match status" value="1"/>
</dbReference>
<evidence type="ECO:0000313" key="3">
    <source>
        <dbReference type="Proteomes" id="UP000663879"/>
    </source>
</evidence>
<gene>
    <name evidence="2" type="ORF">OXX778_LOCUS7023</name>
</gene>
<name>A0A813TR91_9BILA</name>
<dbReference type="OrthoDB" id="8065943at2759"/>
<protein>
    <recommendedName>
        <fullName evidence="4">CCHC-type domain-containing protein</fullName>
    </recommendedName>
</protein>